<evidence type="ECO:0000259" key="12">
    <source>
        <dbReference type="PROSITE" id="PS50885"/>
    </source>
</evidence>
<evidence type="ECO:0000256" key="7">
    <source>
        <dbReference type="SAM" id="Coils"/>
    </source>
</evidence>
<dbReference type="Gene3D" id="3.30.450.20">
    <property type="entry name" value="PAS domain"/>
    <property type="match status" value="3"/>
</dbReference>
<protein>
    <recommendedName>
        <fullName evidence="3">histidine kinase</fullName>
        <ecNumber evidence="3">2.7.13.3</ecNumber>
    </recommendedName>
</protein>
<dbReference type="Proteomes" id="UP000319383">
    <property type="component" value="Chromosome"/>
</dbReference>
<feature type="transmembrane region" description="Helical" evidence="8">
    <location>
        <begin position="21"/>
        <end position="44"/>
    </location>
</feature>
<dbReference type="PRINTS" id="PR00344">
    <property type="entry name" value="BCTRLSENSOR"/>
</dbReference>
<dbReference type="InterPro" id="IPR003661">
    <property type="entry name" value="HisK_dim/P_dom"/>
</dbReference>
<dbReference type="Gene3D" id="3.30.565.10">
    <property type="entry name" value="Histidine kinase-like ATPase, C-terminal domain"/>
    <property type="match status" value="1"/>
</dbReference>
<dbReference type="InterPro" id="IPR036097">
    <property type="entry name" value="HisK_dim/P_sf"/>
</dbReference>
<keyword evidence="8" id="KW-1133">Transmembrane helix</keyword>
<dbReference type="Pfam" id="PF00512">
    <property type="entry name" value="HisKA"/>
    <property type="match status" value="1"/>
</dbReference>
<dbReference type="CDD" id="cd00082">
    <property type="entry name" value="HisKA"/>
    <property type="match status" value="1"/>
</dbReference>
<dbReference type="PROSITE" id="PS50113">
    <property type="entry name" value="PAC"/>
    <property type="match status" value="3"/>
</dbReference>
<evidence type="ECO:0000256" key="8">
    <source>
        <dbReference type="SAM" id="Phobius"/>
    </source>
</evidence>
<evidence type="ECO:0000313" key="13">
    <source>
        <dbReference type="EMBL" id="QDU42997.1"/>
    </source>
</evidence>
<dbReference type="Pfam" id="PF02518">
    <property type="entry name" value="HATPase_c"/>
    <property type="match status" value="1"/>
</dbReference>
<sequence>MSDKQSSLQKIQHTGGLYRRLLRSHLLVAGIGLFMLAVSIGILYSMRAATLYAAQVRSPSARTSAVALQGVQKSLAALRGWVALGDEEFKEERAAAWNQEIDPAIAELERLSTHWDDQADLALLAQAQKRLRGLKKTQWWIEDLAQTPGNEPARTIVRFELDPIAEHITGTLNLLIHLTANSSAPGNRTQLLLDLVDLRLSFSRCQLLLSQIIDQQQDVDMPTYHALVATAKQQFDNAVGRSDTTNLEQKALIANLNDEFRAYHHLASEAVQLSQSPEANVALSMLSGDAVPAARDVTMLLGELSNNQAALMRHDAQALAAKGSRWLGFSFVLGIGMLGITYVVSRRNAAAIARPIATIASATEHLAKGNLVEDLPITSFDEVGHLTESFNAMRSQLEERTTELAKQTRLALLAEQAATAAEQRRDAARRKSQTMATVIQQSHVEHERLAASEQLFRATLEAAPTAILMINREGQIVLANSESVKLFGYSQDELLSHPMEMLLPPRLKPRHVKHRSGYFANPTTRRMSESDELAGMRKDGTEFLVEVSLSPVTTDDEMFVICSIDDITVRKRAEIALRDRDELITSLLNSTAEGIYGLDLEGNCTFANPTCARILGYKTPEEFLGKNMHQLIHHTRSDGTSYPANECPIFSAFREGRGVHVEDESLWRQDGSAFPAEFWSYPVSRNGELVGSVVTFLDITERRKSENEVRRLADIVESSDDAIFGATLEGLITSWNDGAERLYGYSASEMVGQPSEQLFAPEQRVIVSRALEQIGDRQSVRNLEMVQVCKDGTIIDVSLTISLLMDQQRNVVGTSTIARDITQRKLLEKTQQQINIELEGRVEQRTRELNHQHQAAIAMAEEAQKARLIAEQAERRLEQVASQLAMPPRAPHDRTQTFSVRDFFLSDMMKCGAWIRGLCQHHASQSEYAKALVRLFHQHFQRDEGESEFALVRVFHSNRFKNLTPELQSMARSRSSDVQDETICLSLLATVGDQPEWCEVKNSKSHRIIPLNNAETVRRLPMMSRLFKQLGFSFNGLGQIQSNDEVLVADTGVFHIQQAQGSEFVPAQEQFVEPFGIQSVVGFGDLLPNGDLFVVIGFAKHEISAKVALLFSHLSHSTRLGWLPYIDSDQKTVWQMLAFDQLLSNHERIVADQEAVVLETMAAVTSANEALERSNQELEQFAYVASHDLQEPLRKVASCCQALAEDYSENLDEDGHEWIQFAVDGATRMRRLVSDLMEFSRVSTKGKPPVPADAFQCCEEALQNLADAIEEKHAQVICRPLPTVLADKRQLTQLFQNLIGNGLKYCSDEQPVIEIGSEPEGGHWRFYVKDNGIGIALEFHERIFQVFQRLHRKEEYPGTGIGLAICKKIVERLGGKLSLESQTGQGSTFYFTIPSADLMQNGASVDETPRYAIGAPNSDSLN</sequence>
<feature type="domain" description="PAS" evidence="10">
    <location>
        <begin position="452"/>
        <end position="504"/>
    </location>
</feature>
<gene>
    <name evidence="13" type="primary">cph1_2</name>
    <name evidence="13" type="ORF">Mal52_14680</name>
</gene>
<evidence type="ECO:0000256" key="4">
    <source>
        <dbReference type="ARBA" id="ARBA00022553"/>
    </source>
</evidence>
<dbReference type="SMART" id="SM00388">
    <property type="entry name" value="HisKA"/>
    <property type="match status" value="1"/>
</dbReference>
<evidence type="ECO:0000259" key="10">
    <source>
        <dbReference type="PROSITE" id="PS50112"/>
    </source>
</evidence>
<keyword evidence="14" id="KW-1185">Reference proteome</keyword>
<feature type="domain" description="Histidine kinase" evidence="9">
    <location>
        <begin position="1184"/>
        <end position="1397"/>
    </location>
</feature>
<dbReference type="CDD" id="cd06225">
    <property type="entry name" value="HAMP"/>
    <property type="match status" value="1"/>
</dbReference>
<evidence type="ECO:0000313" key="14">
    <source>
        <dbReference type="Proteomes" id="UP000319383"/>
    </source>
</evidence>
<name>A0A517ZKK9_9PLAN</name>
<dbReference type="InterPro" id="IPR052162">
    <property type="entry name" value="Sensor_kinase/Photoreceptor"/>
</dbReference>
<dbReference type="InterPro" id="IPR000700">
    <property type="entry name" value="PAS-assoc_C"/>
</dbReference>
<feature type="domain" description="HAMP" evidence="12">
    <location>
        <begin position="350"/>
        <end position="402"/>
    </location>
</feature>
<dbReference type="SMART" id="SM00304">
    <property type="entry name" value="HAMP"/>
    <property type="match status" value="1"/>
</dbReference>
<dbReference type="InterPro" id="IPR000014">
    <property type="entry name" value="PAS"/>
</dbReference>
<dbReference type="InterPro" id="IPR005467">
    <property type="entry name" value="His_kinase_dom"/>
</dbReference>
<dbReference type="PROSITE" id="PS50112">
    <property type="entry name" value="PAS"/>
    <property type="match status" value="3"/>
</dbReference>
<accession>A0A517ZKK9</accession>
<dbReference type="SMART" id="SM00091">
    <property type="entry name" value="PAS"/>
    <property type="match status" value="3"/>
</dbReference>
<dbReference type="PANTHER" id="PTHR43304:SF1">
    <property type="entry name" value="PAC DOMAIN-CONTAINING PROTEIN"/>
    <property type="match status" value="1"/>
</dbReference>
<keyword evidence="4" id="KW-0597">Phosphoprotein</keyword>
<keyword evidence="7" id="KW-0175">Coiled coil</keyword>
<dbReference type="EC" id="2.7.13.3" evidence="3"/>
<dbReference type="InterPro" id="IPR036890">
    <property type="entry name" value="HATPase_C_sf"/>
</dbReference>
<evidence type="ECO:0000256" key="6">
    <source>
        <dbReference type="ARBA" id="ARBA00022777"/>
    </source>
</evidence>
<dbReference type="CDD" id="cd00130">
    <property type="entry name" value="PAS"/>
    <property type="match status" value="3"/>
</dbReference>
<dbReference type="Pfam" id="PF13426">
    <property type="entry name" value="PAS_9"/>
    <property type="match status" value="3"/>
</dbReference>
<dbReference type="SUPFAM" id="SSF47384">
    <property type="entry name" value="Homodimeric domain of signal transducing histidine kinase"/>
    <property type="match status" value="1"/>
</dbReference>
<dbReference type="SUPFAM" id="SSF55785">
    <property type="entry name" value="PYP-like sensor domain (PAS domain)"/>
    <property type="match status" value="3"/>
</dbReference>
<evidence type="ECO:0000259" key="11">
    <source>
        <dbReference type="PROSITE" id="PS50113"/>
    </source>
</evidence>
<dbReference type="InterPro" id="IPR035965">
    <property type="entry name" value="PAS-like_dom_sf"/>
</dbReference>
<dbReference type="GO" id="GO:0000155">
    <property type="term" value="F:phosphorelay sensor kinase activity"/>
    <property type="evidence" value="ECO:0007669"/>
    <property type="project" value="InterPro"/>
</dbReference>
<feature type="domain" description="PAC" evidence="11">
    <location>
        <begin position="781"/>
        <end position="833"/>
    </location>
</feature>
<proteinExistence type="predicted"/>
<dbReference type="NCBIfam" id="TIGR00229">
    <property type="entry name" value="sensory_box"/>
    <property type="match status" value="3"/>
</dbReference>
<dbReference type="FunFam" id="3.30.565.10:FF:000006">
    <property type="entry name" value="Sensor histidine kinase WalK"/>
    <property type="match status" value="1"/>
</dbReference>
<feature type="coiled-coil region" evidence="7">
    <location>
        <begin position="856"/>
        <end position="883"/>
    </location>
</feature>
<evidence type="ECO:0000256" key="3">
    <source>
        <dbReference type="ARBA" id="ARBA00012438"/>
    </source>
</evidence>
<dbReference type="SMART" id="SM00086">
    <property type="entry name" value="PAC"/>
    <property type="match status" value="3"/>
</dbReference>
<keyword evidence="8" id="KW-0812">Transmembrane</keyword>
<keyword evidence="5 13" id="KW-0808">Transferase</keyword>
<comment type="catalytic activity">
    <reaction evidence="1">
        <text>ATP + protein L-histidine = ADP + protein N-phospho-L-histidine.</text>
        <dbReference type="EC" id="2.7.13.3"/>
    </reaction>
</comment>
<dbReference type="EMBL" id="CP036276">
    <property type="protein sequence ID" value="QDU42997.1"/>
    <property type="molecule type" value="Genomic_DNA"/>
</dbReference>
<dbReference type="PANTHER" id="PTHR43304">
    <property type="entry name" value="PHYTOCHROME-LIKE PROTEIN CPH1"/>
    <property type="match status" value="1"/>
</dbReference>
<keyword evidence="8" id="KW-0472">Membrane</keyword>
<comment type="subcellular location">
    <subcellularLocation>
        <location evidence="2">Membrane</location>
    </subcellularLocation>
</comment>
<dbReference type="SUPFAM" id="SSF158472">
    <property type="entry name" value="HAMP domain-like"/>
    <property type="match status" value="1"/>
</dbReference>
<evidence type="ECO:0000256" key="1">
    <source>
        <dbReference type="ARBA" id="ARBA00000085"/>
    </source>
</evidence>
<evidence type="ECO:0000256" key="2">
    <source>
        <dbReference type="ARBA" id="ARBA00004370"/>
    </source>
</evidence>
<organism evidence="13 14">
    <name type="scientific">Symmachiella dynata</name>
    <dbReference type="NCBI Taxonomy" id="2527995"/>
    <lineage>
        <taxon>Bacteria</taxon>
        <taxon>Pseudomonadati</taxon>
        <taxon>Planctomycetota</taxon>
        <taxon>Planctomycetia</taxon>
        <taxon>Planctomycetales</taxon>
        <taxon>Planctomycetaceae</taxon>
        <taxon>Symmachiella</taxon>
    </lineage>
</organism>
<feature type="domain" description="PAS" evidence="10">
    <location>
        <begin position="708"/>
        <end position="778"/>
    </location>
</feature>
<dbReference type="PROSITE" id="PS50885">
    <property type="entry name" value="HAMP"/>
    <property type="match status" value="1"/>
</dbReference>
<dbReference type="Gene3D" id="1.10.287.130">
    <property type="match status" value="1"/>
</dbReference>
<reference evidence="13 14" key="1">
    <citation type="submission" date="2019-02" db="EMBL/GenBank/DDBJ databases">
        <title>Deep-cultivation of Planctomycetes and their phenomic and genomic characterization uncovers novel biology.</title>
        <authorList>
            <person name="Wiegand S."/>
            <person name="Jogler M."/>
            <person name="Boedeker C."/>
            <person name="Pinto D."/>
            <person name="Vollmers J."/>
            <person name="Rivas-Marin E."/>
            <person name="Kohn T."/>
            <person name="Peeters S.H."/>
            <person name="Heuer A."/>
            <person name="Rast P."/>
            <person name="Oberbeckmann S."/>
            <person name="Bunk B."/>
            <person name="Jeske O."/>
            <person name="Meyerdierks A."/>
            <person name="Storesund J.E."/>
            <person name="Kallscheuer N."/>
            <person name="Luecker S."/>
            <person name="Lage O.M."/>
            <person name="Pohl T."/>
            <person name="Merkel B.J."/>
            <person name="Hornburger P."/>
            <person name="Mueller R.-W."/>
            <person name="Bruemmer F."/>
            <person name="Labrenz M."/>
            <person name="Spormann A.M."/>
            <person name="Op den Camp H."/>
            <person name="Overmann J."/>
            <person name="Amann R."/>
            <person name="Jetten M.S.M."/>
            <person name="Mascher T."/>
            <person name="Medema M.H."/>
            <person name="Devos D.P."/>
            <person name="Kaster A.-K."/>
            <person name="Ovreas L."/>
            <person name="Rohde M."/>
            <person name="Galperin M.Y."/>
            <person name="Jogler C."/>
        </authorList>
    </citation>
    <scope>NUCLEOTIDE SEQUENCE [LARGE SCALE GENOMIC DNA]</scope>
    <source>
        <strain evidence="13 14">Mal52</strain>
    </source>
</reference>
<keyword evidence="6" id="KW-0418">Kinase</keyword>
<dbReference type="SUPFAM" id="SSF55874">
    <property type="entry name" value="ATPase domain of HSP90 chaperone/DNA topoisomerase II/histidine kinase"/>
    <property type="match status" value="1"/>
</dbReference>
<evidence type="ECO:0000259" key="9">
    <source>
        <dbReference type="PROSITE" id="PS50109"/>
    </source>
</evidence>
<feature type="domain" description="PAS" evidence="10">
    <location>
        <begin position="580"/>
        <end position="621"/>
    </location>
</feature>
<dbReference type="InterPro" id="IPR001610">
    <property type="entry name" value="PAC"/>
</dbReference>
<dbReference type="GO" id="GO:0016020">
    <property type="term" value="C:membrane"/>
    <property type="evidence" value="ECO:0007669"/>
    <property type="project" value="UniProtKB-SubCell"/>
</dbReference>
<feature type="domain" description="PAC" evidence="11">
    <location>
        <begin position="529"/>
        <end position="579"/>
    </location>
</feature>
<feature type="domain" description="PAC" evidence="11">
    <location>
        <begin position="660"/>
        <end position="711"/>
    </location>
</feature>
<dbReference type="Gene3D" id="6.10.340.10">
    <property type="match status" value="1"/>
</dbReference>
<dbReference type="InterPro" id="IPR004358">
    <property type="entry name" value="Sig_transdc_His_kin-like_C"/>
</dbReference>
<dbReference type="InterPro" id="IPR003660">
    <property type="entry name" value="HAMP_dom"/>
</dbReference>
<dbReference type="InterPro" id="IPR003594">
    <property type="entry name" value="HATPase_dom"/>
</dbReference>
<dbReference type="KEGG" id="sdyn:Mal52_14680"/>
<evidence type="ECO:0000256" key="5">
    <source>
        <dbReference type="ARBA" id="ARBA00022679"/>
    </source>
</evidence>
<dbReference type="Pfam" id="PF00672">
    <property type="entry name" value="HAMP"/>
    <property type="match status" value="1"/>
</dbReference>
<dbReference type="PROSITE" id="PS50109">
    <property type="entry name" value="HIS_KIN"/>
    <property type="match status" value="1"/>
</dbReference>
<dbReference type="SMART" id="SM00387">
    <property type="entry name" value="HATPase_c"/>
    <property type="match status" value="1"/>
</dbReference>